<dbReference type="EMBL" id="JPGG01000012">
    <property type="protein sequence ID" value="KGC20352.1"/>
    <property type="molecule type" value="Genomic_DNA"/>
</dbReference>
<comment type="caution">
    <text evidence="1">The sequence shown here is derived from an EMBL/GenBank/DDBJ whole genome shotgun (WGS) entry which is preliminary data.</text>
</comment>
<reference evidence="1 2" key="1">
    <citation type="submission" date="2014-04" db="EMBL/GenBank/DDBJ databases">
        <authorList>
            <person name="Bishop-Lilly K.A."/>
            <person name="Broomall S.M."/>
            <person name="Chain P.S."/>
            <person name="Chertkov O."/>
            <person name="Coyne S.R."/>
            <person name="Daligault H.E."/>
            <person name="Davenport K.W."/>
            <person name="Erkkila T."/>
            <person name="Frey K.G."/>
            <person name="Gibbons H.S."/>
            <person name="Gu W."/>
            <person name="Jaissle J."/>
            <person name="Johnson S.L."/>
            <person name="Koroleva G.I."/>
            <person name="Ladner J.T."/>
            <person name="Lo C.-C."/>
            <person name="Minogue T.D."/>
            <person name="Munk C."/>
            <person name="Palacios G.F."/>
            <person name="Redden C.L."/>
            <person name="Rosenzweig C.N."/>
            <person name="Scholz M.B."/>
            <person name="Teshima H."/>
            <person name="Xu Y."/>
        </authorList>
    </citation>
    <scope>NUCLEOTIDE SEQUENCE [LARGE SCALE GENOMIC DNA]</scope>
    <source>
        <strain evidence="2">gladioli</strain>
    </source>
</reference>
<protein>
    <recommendedName>
        <fullName evidence="3">Transcriptional regulator</fullName>
    </recommendedName>
</protein>
<accession>A0AAW3FCL1</accession>
<evidence type="ECO:0008006" key="3">
    <source>
        <dbReference type="Google" id="ProtNLM"/>
    </source>
</evidence>
<organism evidence="1 2">
    <name type="scientific">Burkholderia gladioli</name>
    <name type="common">Pseudomonas marginata</name>
    <name type="synonym">Phytomonas marginata</name>
    <dbReference type="NCBI Taxonomy" id="28095"/>
    <lineage>
        <taxon>Bacteria</taxon>
        <taxon>Pseudomonadati</taxon>
        <taxon>Pseudomonadota</taxon>
        <taxon>Betaproteobacteria</taxon>
        <taxon>Burkholderiales</taxon>
        <taxon>Burkholderiaceae</taxon>
        <taxon>Burkholderia</taxon>
    </lineage>
</organism>
<evidence type="ECO:0000313" key="2">
    <source>
        <dbReference type="Proteomes" id="UP000029590"/>
    </source>
</evidence>
<sequence length="90" mass="9894">MTSAPIVTRQEAAAADVVSLRMSVQDALGVGITAAQDWCAAAVCSQRRAWQQWERGERSIHPGIYKLARMEVARLEAERGMLAMPEPKRG</sequence>
<proteinExistence type="predicted"/>
<dbReference type="Proteomes" id="UP000029590">
    <property type="component" value="Unassembled WGS sequence"/>
</dbReference>
<name>A0AAW3FCL1_BURGA</name>
<evidence type="ECO:0000313" key="1">
    <source>
        <dbReference type="EMBL" id="KGC20352.1"/>
    </source>
</evidence>
<dbReference type="AlphaFoldDB" id="A0AAW3FCL1"/>
<gene>
    <name evidence="1" type="ORF">DM48_7838</name>
</gene>